<dbReference type="SMART" id="SM00347">
    <property type="entry name" value="HTH_MARR"/>
    <property type="match status" value="1"/>
</dbReference>
<name>A0ABT6MAQ5_9NOCA</name>
<protein>
    <submittedName>
        <fullName evidence="2">DNA-binding MarR family transcriptional regulator</fullName>
    </submittedName>
</protein>
<dbReference type="Pfam" id="PF01047">
    <property type="entry name" value="MarR"/>
    <property type="match status" value="1"/>
</dbReference>
<dbReference type="InterPro" id="IPR000835">
    <property type="entry name" value="HTH_MarR-typ"/>
</dbReference>
<dbReference type="EMBL" id="JARXVC010000005">
    <property type="protein sequence ID" value="MDH6281320.1"/>
    <property type="molecule type" value="Genomic_DNA"/>
</dbReference>
<dbReference type="PANTHER" id="PTHR33164">
    <property type="entry name" value="TRANSCRIPTIONAL REGULATOR, MARR FAMILY"/>
    <property type="match status" value="1"/>
</dbReference>
<dbReference type="RefSeq" id="WP_280760642.1">
    <property type="nucleotide sequence ID" value="NZ_JARXVC010000005.1"/>
</dbReference>
<keyword evidence="2" id="KW-0238">DNA-binding</keyword>
<dbReference type="SUPFAM" id="SSF46785">
    <property type="entry name" value="Winged helix' DNA-binding domain"/>
    <property type="match status" value="1"/>
</dbReference>
<organism evidence="2 3">
    <name type="scientific">Prescottella agglutinans</name>
    <dbReference type="NCBI Taxonomy" id="1644129"/>
    <lineage>
        <taxon>Bacteria</taxon>
        <taxon>Bacillati</taxon>
        <taxon>Actinomycetota</taxon>
        <taxon>Actinomycetes</taxon>
        <taxon>Mycobacteriales</taxon>
        <taxon>Nocardiaceae</taxon>
        <taxon>Prescottella</taxon>
    </lineage>
</organism>
<gene>
    <name evidence="2" type="ORF">M2280_002540</name>
</gene>
<dbReference type="PANTHER" id="PTHR33164:SF106">
    <property type="entry name" value="TRANSCRIPTIONAL REGULATORY PROTEIN"/>
    <property type="match status" value="1"/>
</dbReference>
<dbReference type="InterPro" id="IPR039422">
    <property type="entry name" value="MarR/SlyA-like"/>
</dbReference>
<dbReference type="PRINTS" id="PR00598">
    <property type="entry name" value="HTHMARR"/>
</dbReference>
<dbReference type="Proteomes" id="UP001160334">
    <property type="component" value="Unassembled WGS sequence"/>
</dbReference>
<comment type="caution">
    <text evidence="2">The sequence shown here is derived from an EMBL/GenBank/DDBJ whole genome shotgun (WGS) entry which is preliminary data.</text>
</comment>
<proteinExistence type="predicted"/>
<sequence length="160" mass="17479">MQLPEPTRADDEAHPIVHRLRALTVELHLLGAEFASRNQLHTTDLRALICLLDADRSGVPATPGLLSDALGLTSASTTALVDRLEKAGHIRRSRDTADRRRVLLEVTPSAMELGWSFFGPLIGAATETIERFTPDERSTIERFLTQMAAAASATRDELAP</sequence>
<evidence type="ECO:0000259" key="1">
    <source>
        <dbReference type="PROSITE" id="PS50995"/>
    </source>
</evidence>
<keyword evidence="3" id="KW-1185">Reference proteome</keyword>
<dbReference type="InterPro" id="IPR036390">
    <property type="entry name" value="WH_DNA-bd_sf"/>
</dbReference>
<accession>A0ABT6MAQ5</accession>
<evidence type="ECO:0000313" key="2">
    <source>
        <dbReference type="EMBL" id="MDH6281320.1"/>
    </source>
</evidence>
<dbReference type="GO" id="GO:0003677">
    <property type="term" value="F:DNA binding"/>
    <property type="evidence" value="ECO:0007669"/>
    <property type="project" value="UniProtKB-KW"/>
</dbReference>
<dbReference type="PROSITE" id="PS50995">
    <property type="entry name" value="HTH_MARR_2"/>
    <property type="match status" value="1"/>
</dbReference>
<feature type="domain" description="HTH marR-type" evidence="1">
    <location>
        <begin position="13"/>
        <end position="149"/>
    </location>
</feature>
<dbReference type="Gene3D" id="1.10.10.10">
    <property type="entry name" value="Winged helix-like DNA-binding domain superfamily/Winged helix DNA-binding domain"/>
    <property type="match status" value="1"/>
</dbReference>
<reference evidence="2 3" key="1">
    <citation type="submission" date="2023-04" db="EMBL/GenBank/DDBJ databases">
        <title>Forest soil microbial communities from Buena Vista Peninsula, Colon Province, Panama.</title>
        <authorList>
            <person name="Bouskill N."/>
        </authorList>
    </citation>
    <scope>NUCLEOTIDE SEQUENCE [LARGE SCALE GENOMIC DNA]</scope>
    <source>
        <strain evidence="2 3">CFH S0262</strain>
    </source>
</reference>
<evidence type="ECO:0000313" key="3">
    <source>
        <dbReference type="Proteomes" id="UP001160334"/>
    </source>
</evidence>
<dbReference type="InterPro" id="IPR036388">
    <property type="entry name" value="WH-like_DNA-bd_sf"/>
</dbReference>